<gene>
    <name evidence="9" type="ORF">T440DRAFT_271480</name>
</gene>
<feature type="region of interest" description="Disordered" evidence="5">
    <location>
        <begin position="553"/>
        <end position="628"/>
    </location>
</feature>
<feature type="transmembrane region" description="Helical" evidence="6">
    <location>
        <begin position="202"/>
        <end position="218"/>
    </location>
</feature>
<evidence type="ECO:0000259" key="8">
    <source>
        <dbReference type="Pfam" id="PF13886"/>
    </source>
</evidence>
<keyword evidence="3 6" id="KW-1133">Transmembrane helix</keyword>
<sequence>MRPTLRFLVAFVALILCIHSVIAAPRAAVRRQDDNQIETQSGSEVSSARPSATPSPSVSGSESARASSIISVSTKSLDAPSSSTSHVPATSTSDQSTPTNTANAATQNQLPIQPKLTPAMGLSGVILLLSGLVYAVIGIKNKWVYVFGSAAYLTALAVSVLIVYLMSPPVSNAVQGAFFVAAFVTGVIFGALSLVFSDITEGFGCLLGGFCLSMWFLSLKDGGLISSTTGRAIFIGCMSVGGYSLSFSHYTRNHGLIASIAFSGATAALLGIDCLASSGWKEFWLYLWNLNDDVFPLNTNTYPVTKNIKAELAGVVIIAVFGVISQLRVWKMVQEHRANSAAQQLEKQQDQEREEEALGRKIEDDFHKERAQWEAAYGDGGKSVQDSSIRSSTIGPKRSTSIRETELSGNDSVEMVNLTKSGVTQASNGDTPAGTTVTINVLQDDDIRQIDSLGNPVDHHLTHAAPAETKSSKRSSAPPPPPTVIPLPFTVPLEEDATSVDDNISVSAIPDSDQISTHHPRPMSKRISDMSAMRLRVSRDATYSQEALISHADANSDRASSVAATLDDDNDVNSLRQISPPHSPLDAQHATPLENLKVSIQEEEEEDRSSTGLVASSLPSSGEADGADKAAFETVTEVAALQKGARKSFTPSTDPKVDEVPNEPSNRRESRVRADTLVPGADEDNEQSNSDPKQAQVATVPQAGRAESHVGSLRDGVLPAKLSKVAQSYRTNEWAKHLEVAEKPSLDDLEVPDSPGVALAEGFPKEVPAPVSDELTSSLMGSKRTSRRASREGTIQGTSSHDLIRSASTFSQNSLAGQQTWTQSPPVAPLGNLSRSSSSTQIDVLAPLPSHTLMGQRESLIRNRASSQSLTPKSSAANLLVEAKDLENMTLAQRRQILQSQQTGISMLQHQSSVTTQRRAPPSASQKWQNKGWSAKGAPPGFDSHQPKRNSSSQSNQKREQLYAGWRDTMRDVTPPQTAVFTAEQQRQALLNDRRQKELERQQRELHQQQRASQMDSMMRSSQMLEAHREAMRKMQADANKRS</sequence>
<feature type="region of interest" description="Disordered" evidence="5">
    <location>
        <begin position="908"/>
        <end position="959"/>
    </location>
</feature>
<feature type="compositionally biased region" description="Low complexity" evidence="5">
    <location>
        <begin position="1009"/>
        <end position="1024"/>
    </location>
</feature>
<evidence type="ECO:0000256" key="1">
    <source>
        <dbReference type="ARBA" id="ARBA00004141"/>
    </source>
</evidence>
<feature type="compositionally biased region" description="Polar residues" evidence="5">
    <location>
        <begin position="610"/>
        <end position="620"/>
    </location>
</feature>
<evidence type="ECO:0000256" key="2">
    <source>
        <dbReference type="ARBA" id="ARBA00022692"/>
    </source>
</evidence>
<proteinExistence type="predicted"/>
<feature type="compositionally biased region" description="Basic and acidic residues" evidence="5">
    <location>
        <begin position="1026"/>
        <end position="1043"/>
    </location>
</feature>
<feature type="transmembrane region" description="Helical" evidence="6">
    <location>
        <begin position="257"/>
        <end position="280"/>
    </location>
</feature>
<protein>
    <recommendedName>
        <fullName evidence="8">TM7S3/TM198-like domain-containing protein</fullName>
    </recommendedName>
</protein>
<evidence type="ECO:0000256" key="4">
    <source>
        <dbReference type="ARBA" id="ARBA00023136"/>
    </source>
</evidence>
<feature type="transmembrane region" description="Helical" evidence="6">
    <location>
        <begin position="144"/>
        <end position="167"/>
    </location>
</feature>
<feature type="compositionally biased region" description="Low complexity" evidence="5">
    <location>
        <begin position="45"/>
        <end position="74"/>
    </location>
</feature>
<feature type="compositionally biased region" description="Polar residues" evidence="5">
    <location>
        <begin position="908"/>
        <end position="932"/>
    </location>
</feature>
<dbReference type="OrthoDB" id="102260at2759"/>
<reference evidence="9" key="1">
    <citation type="submission" date="2020-01" db="EMBL/GenBank/DDBJ databases">
        <authorList>
            <consortium name="DOE Joint Genome Institute"/>
            <person name="Haridas S."/>
            <person name="Albert R."/>
            <person name="Binder M."/>
            <person name="Bloem J."/>
            <person name="Labutti K."/>
            <person name="Salamov A."/>
            <person name="Andreopoulos B."/>
            <person name="Baker S.E."/>
            <person name="Barry K."/>
            <person name="Bills G."/>
            <person name="Bluhm B.H."/>
            <person name="Cannon C."/>
            <person name="Castanera R."/>
            <person name="Culley D.E."/>
            <person name="Daum C."/>
            <person name="Ezra D."/>
            <person name="Gonzalez J.B."/>
            <person name="Henrissat B."/>
            <person name="Kuo A."/>
            <person name="Liang C."/>
            <person name="Lipzen A."/>
            <person name="Lutzoni F."/>
            <person name="Magnuson J."/>
            <person name="Mondo S."/>
            <person name="Nolan M."/>
            <person name="Ohm R."/>
            <person name="Pangilinan J."/>
            <person name="Park H.-J."/>
            <person name="Ramirez L."/>
            <person name="Alfaro M."/>
            <person name="Sun H."/>
            <person name="Tritt A."/>
            <person name="Yoshinaga Y."/>
            <person name="Zwiers L.-H."/>
            <person name="Turgeon B.G."/>
            <person name="Goodwin S.B."/>
            <person name="Spatafora J.W."/>
            <person name="Crous P.W."/>
            <person name="Grigoriev I.V."/>
        </authorList>
    </citation>
    <scope>NUCLEOTIDE SEQUENCE</scope>
    <source>
        <strain evidence="9">IPT5</strain>
    </source>
</reference>
<feature type="domain" description="TM7S3/TM198-like" evidence="8">
    <location>
        <begin position="124"/>
        <end position="327"/>
    </location>
</feature>
<feature type="region of interest" description="Disordered" evidence="5">
    <location>
        <begin position="643"/>
        <end position="712"/>
    </location>
</feature>
<dbReference type="Pfam" id="PF13886">
    <property type="entry name" value="TM7S3_TM198"/>
    <property type="match status" value="1"/>
</dbReference>
<feature type="region of interest" description="Disordered" evidence="5">
    <location>
        <begin position="341"/>
        <end position="363"/>
    </location>
</feature>
<feature type="chain" id="PRO_5025376929" description="TM7S3/TM198-like domain-containing protein" evidence="7">
    <location>
        <begin position="24"/>
        <end position="1043"/>
    </location>
</feature>
<feature type="transmembrane region" description="Helical" evidence="6">
    <location>
        <begin position="224"/>
        <end position="245"/>
    </location>
</feature>
<feature type="transmembrane region" description="Helical" evidence="6">
    <location>
        <begin position="116"/>
        <end position="137"/>
    </location>
</feature>
<dbReference type="PANTHER" id="PTHR39469:SF1">
    <property type="entry name" value="DUF4203 DOMAIN-CONTAINING PROTEIN"/>
    <property type="match status" value="1"/>
</dbReference>
<feature type="compositionally biased region" description="Polar residues" evidence="5">
    <location>
        <begin position="384"/>
        <end position="394"/>
    </location>
</feature>
<feature type="signal peptide" evidence="7">
    <location>
        <begin position="1"/>
        <end position="23"/>
    </location>
</feature>
<evidence type="ECO:0000256" key="6">
    <source>
        <dbReference type="SAM" id="Phobius"/>
    </source>
</evidence>
<name>A0A6A7BFH4_9PLEO</name>
<feature type="compositionally biased region" description="Low complexity" evidence="5">
    <location>
        <begin position="99"/>
        <end position="108"/>
    </location>
</feature>
<feature type="compositionally biased region" description="Basic and acidic residues" evidence="5">
    <location>
        <begin position="347"/>
        <end position="363"/>
    </location>
</feature>
<dbReference type="InterPro" id="IPR025256">
    <property type="entry name" value="TM7S3/TM198-like_dom"/>
</dbReference>
<organism evidence="9 10">
    <name type="scientific">Plenodomus tracheiphilus IPT5</name>
    <dbReference type="NCBI Taxonomy" id="1408161"/>
    <lineage>
        <taxon>Eukaryota</taxon>
        <taxon>Fungi</taxon>
        <taxon>Dikarya</taxon>
        <taxon>Ascomycota</taxon>
        <taxon>Pezizomycotina</taxon>
        <taxon>Dothideomycetes</taxon>
        <taxon>Pleosporomycetidae</taxon>
        <taxon>Pleosporales</taxon>
        <taxon>Pleosporineae</taxon>
        <taxon>Leptosphaeriaceae</taxon>
        <taxon>Plenodomus</taxon>
    </lineage>
</organism>
<feature type="region of interest" description="Disordered" evidence="5">
    <location>
        <begin position="745"/>
        <end position="835"/>
    </location>
</feature>
<feature type="region of interest" description="Disordered" evidence="5">
    <location>
        <begin position="507"/>
        <end position="527"/>
    </location>
</feature>
<feature type="compositionally biased region" description="Basic and acidic residues" evidence="5">
    <location>
        <begin position="655"/>
        <end position="674"/>
    </location>
</feature>
<keyword evidence="4 6" id="KW-0472">Membrane</keyword>
<feature type="transmembrane region" description="Helical" evidence="6">
    <location>
        <begin position="173"/>
        <end position="195"/>
    </location>
</feature>
<dbReference type="EMBL" id="MU006293">
    <property type="protein sequence ID" value="KAF2854256.1"/>
    <property type="molecule type" value="Genomic_DNA"/>
</dbReference>
<feature type="region of interest" description="Disordered" evidence="5">
    <location>
        <begin position="982"/>
        <end position="1043"/>
    </location>
</feature>
<keyword evidence="2 6" id="KW-0812">Transmembrane</keyword>
<evidence type="ECO:0000256" key="5">
    <source>
        <dbReference type="SAM" id="MobiDB-lite"/>
    </source>
</evidence>
<feature type="compositionally biased region" description="Polar residues" evidence="5">
    <location>
        <begin position="793"/>
        <end position="825"/>
    </location>
</feature>
<feature type="compositionally biased region" description="Basic and acidic residues" evidence="5">
    <location>
        <begin position="992"/>
        <end position="1008"/>
    </location>
</feature>
<comment type="subcellular location">
    <subcellularLocation>
        <location evidence="1">Membrane</location>
        <topology evidence="1">Multi-pass membrane protein</topology>
    </subcellularLocation>
</comment>
<feature type="compositionally biased region" description="Polar residues" evidence="5">
    <location>
        <begin position="75"/>
        <end position="98"/>
    </location>
</feature>
<dbReference type="Proteomes" id="UP000799423">
    <property type="component" value="Unassembled WGS sequence"/>
</dbReference>
<evidence type="ECO:0000313" key="9">
    <source>
        <dbReference type="EMBL" id="KAF2854256.1"/>
    </source>
</evidence>
<evidence type="ECO:0000256" key="3">
    <source>
        <dbReference type="ARBA" id="ARBA00022989"/>
    </source>
</evidence>
<dbReference type="AlphaFoldDB" id="A0A6A7BFH4"/>
<feature type="compositionally biased region" description="Polar residues" evidence="5">
    <location>
        <begin position="687"/>
        <end position="699"/>
    </location>
</feature>
<feature type="region of interest" description="Disordered" evidence="5">
    <location>
        <begin position="375"/>
        <end position="412"/>
    </location>
</feature>
<evidence type="ECO:0000256" key="7">
    <source>
        <dbReference type="SAM" id="SignalP"/>
    </source>
</evidence>
<feature type="region of interest" description="Disordered" evidence="5">
    <location>
        <begin position="30"/>
        <end position="108"/>
    </location>
</feature>
<accession>A0A6A7BFH4</accession>
<keyword evidence="10" id="KW-1185">Reference proteome</keyword>
<dbReference type="PANTHER" id="PTHR39469">
    <property type="entry name" value="CHROMOSOME 1, WHOLE GENOME SHOTGUN SEQUENCE"/>
    <property type="match status" value="1"/>
</dbReference>
<keyword evidence="7" id="KW-0732">Signal</keyword>
<evidence type="ECO:0000313" key="10">
    <source>
        <dbReference type="Proteomes" id="UP000799423"/>
    </source>
</evidence>
<dbReference type="GO" id="GO:0016020">
    <property type="term" value="C:membrane"/>
    <property type="evidence" value="ECO:0007669"/>
    <property type="project" value="UniProtKB-SubCell"/>
</dbReference>